<comment type="similarity">
    <text evidence="1">Belongs to the WSCD family.</text>
</comment>
<name>A0A553PKB2_TIGCA</name>
<dbReference type="Proteomes" id="UP000318571">
    <property type="component" value="Chromosome 11"/>
</dbReference>
<dbReference type="PANTHER" id="PTHR45964:SF5">
    <property type="entry name" value="WSCD FAMILY MEMBER CG9164"/>
    <property type="match status" value="1"/>
</dbReference>
<sequence>QVLTKPKVSDKSKTEVEGVNVGWTNQCAKAQPLGYRKIVHLVGLGFIMCFAYLASISIINQSGQIHLLLENAANGNLSYSSISPAQHSQAPNFPSIFRQPPITAPQQQNTTEWCQPLHFKAEPGPVVALASFPGSGNTWFRYLLQQASGIMTGSVFKNLNLLRNGFPGENIANGSVSVIKLHKTTIQRMEAFDKLILLVRDPLPAILAEFNRQAGGQVGYAPPWAFKENNGERWGRFVYKRGVSWEEMNLAWFSHFSPQNRLIVFYVDLKTQTEIQLRRVLTFLNIPVRDAMISCALARRQGLYHRPKRILHFEVFNSSMRQTLADHKRRVYSILGKPATFEKKPLNRT</sequence>
<feature type="non-terminal residue" evidence="4">
    <location>
        <position position="1"/>
    </location>
</feature>
<organism evidence="4 5">
    <name type="scientific">Tigriopus californicus</name>
    <name type="common">Marine copepod</name>
    <dbReference type="NCBI Taxonomy" id="6832"/>
    <lineage>
        <taxon>Eukaryota</taxon>
        <taxon>Metazoa</taxon>
        <taxon>Ecdysozoa</taxon>
        <taxon>Arthropoda</taxon>
        <taxon>Crustacea</taxon>
        <taxon>Multicrustacea</taxon>
        <taxon>Hexanauplia</taxon>
        <taxon>Copepoda</taxon>
        <taxon>Harpacticoida</taxon>
        <taxon>Harpacticidae</taxon>
        <taxon>Tigriopus</taxon>
    </lineage>
</organism>
<keyword evidence="2" id="KW-0812">Transmembrane</keyword>
<evidence type="ECO:0000256" key="2">
    <source>
        <dbReference type="SAM" id="Phobius"/>
    </source>
</evidence>
<dbReference type="InterPro" id="IPR000863">
    <property type="entry name" value="Sulfotransferase_dom"/>
</dbReference>
<dbReference type="STRING" id="6832.A0A553PKB2"/>
<dbReference type="Pfam" id="PF00685">
    <property type="entry name" value="Sulfotransfer_1"/>
    <property type="match status" value="1"/>
</dbReference>
<gene>
    <name evidence="4" type="ORF">TCAL_09475</name>
</gene>
<evidence type="ECO:0000256" key="1">
    <source>
        <dbReference type="ARBA" id="ARBA00010236"/>
    </source>
</evidence>
<keyword evidence="2" id="KW-1133">Transmembrane helix</keyword>
<dbReference type="Gene3D" id="3.40.50.300">
    <property type="entry name" value="P-loop containing nucleotide triphosphate hydrolases"/>
    <property type="match status" value="1"/>
</dbReference>
<keyword evidence="2" id="KW-0472">Membrane</keyword>
<protein>
    <recommendedName>
        <fullName evidence="3">Sulfotransferase domain-containing protein</fullName>
    </recommendedName>
</protein>
<dbReference type="SUPFAM" id="SSF52540">
    <property type="entry name" value="P-loop containing nucleoside triphosphate hydrolases"/>
    <property type="match status" value="1"/>
</dbReference>
<evidence type="ECO:0000313" key="4">
    <source>
        <dbReference type="EMBL" id="TRY78117.1"/>
    </source>
</evidence>
<proteinExistence type="inferred from homology"/>
<dbReference type="InterPro" id="IPR027417">
    <property type="entry name" value="P-loop_NTPase"/>
</dbReference>
<evidence type="ECO:0000259" key="3">
    <source>
        <dbReference type="Pfam" id="PF00685"/>
    </source>
</evidence>
<dbReference type="PANTHER" id="PTHR45964">
    <property type="entry name" value="WSCD FAMILY MEMBER CG9164"/>
    <property type="match status" value="1"/>
</dbReference>
<dbReference type="AlphaFoldDB" id="A0A553PKB2"/>
<feature type="domain" description="Sulfotransferase" evidence="3">
    <location>
        <begin position="191"/>
        <end position="289"/>
    </location>
</feature>
<reference evidence="4 5" key="1">
    <citation type="journal article" date="2018" name="Nat. Ecol. Evol.">
        <title>Genomic signatures of mitonuclear coevolution across populations of Tigriopus californicus.</title>
        <authorList>
            <person name="Barreto F.S."/>
            <person name="Watson E.T."/>
            <person name="Lima T.G."/>
            <person name="Willett C.S."/>
            <person name="Edmands S."/>
            <person name="Li W."/>
            <person name="Burton R.S."/>
        </authorList>
    </citation>
    <scope>NUCLEOTIDE SEQUENCE [LARGE SCALE GENOMIC DNA]</scope>
    <source>
        <strain evidence="4 5">San Diego</strain>
    </source>
</reference>
<dbReference type="GO" id="GO:0008146">
    <property type="term" value="F:sulfotransferase activity"/>
    <property type="evidence" value="ECO:0007669"/>
    <property type="project" value="InterPro"/>
</dbReference>
<dbReference type="EMBL" id="VCGU01000003">
    <property type="protein sequence ID" value="TRY78117.1"/>
    <property type="molecule type" value="Genomic_DNA"/>
</dbReference>
<evidence type="ECO:0000313" key="5">
    <source>
        <dbReference type="Proteomes" id="UP000318571"/>
    </source>
</evidence>
<comment type="caution">
    <text evidence="4">The sequence shown here is derived from an EMBL/GenBank/DDBJ whole genome shotgun (WGS) entry which is preliminary data.</text>
</comment>
<accession>A0A553PKB2</accession>
<feature type="transmembrane region" description="Helical" evidence="2">
    <location>
        <begin position="38"/>
        <end position="59"/>
    </location>
</feature>
<dbReference type="OMA" id="RDAMISC"/>
<dbReference type="InterPro" id="IPR051589">
    <property type="entry name" value="Sialate-O-sulfotransferase"/>
</dbReference>
<keyword evidence="5" id="KW-1185">Reference proteome</keyword>